<comment type="caution">
    <text evidence="1">The sequence shown here is derived from an EMBL/GenBank/DDBJ whole genome shotgun (WGS) entry which is preliminary data.</text>
</comment>
<gene>
    <name evidence="1" type="ORF">F3Y22_tig00111881pilonHSYRG00028</name>
</gene>
<dbReference type="SUPFAM" id="SSF52540">
    <property type="entry name" value="P-loop containing nucleoside triphosphate hydrolases"/>
    <property type="match status" value="1"/>
</dbReference>
<dbReference type="Proteomes" id="UP000436088">
    <property type="component" value="Unassembled WGS sequence"/>
</dbReference>
<sequence length="85" mass="9517">MRPAVSIIDTEHISSADLGEYDVVIVPDFVPSVNDYVQILTRMARHTVNGMLHSFLTKDDARHAGSLIRILEQCGQTVPEELRNL</sequence>
<name>A0A6A2X8X2_HIBSY</name>
<reference evidence="1" key="1">
    <citation type="submission" date="2019-09" db="EMBL/GenBank/DDBJ databases">
        <title>Draft genome information of white flower Hibiscus syriacus.</title>
        <authorList>
            <person name="Kim Y.-M."/>
        </authorList>
    </citation>
    <scope>NUCLEOTIDE SEQUENCE [LARGE SCALE GENOMIC DNA]</scope>
    <source>
        <strain evidence="1">YM2019G1</strain>
    </source>
</reference>
<accession>A0A6A2X8X2</accession>
<dbReference type="InterPro" id="IPR027417">
    <property type="entry name" value="P-loop_NTPase"/>
</dbReference>
<dbReference type="EMBL" id="VEPZ02001458">
    <property type="protein sequence ID" value="KAE8671853.1"/>
    <property type="molecule type" value="Genomic_DNA"/>
</dbReference>
<organism evidence="1 2">
    <name type="scientific">Hibiscus syriacus</name>
    <name type="common">Rose of Sharon</name>
    <dbReference type="NCBI Taxonomy" id="106335"/>
    <lineage>
        <taxon>Eukaryota</taxon>
        <taxon>Viridiplantae</taxon>
        <taxon>Streptophyta</taxon>
        <taxon>Embryophyta</taxon>
        <taxon>Tracheophyta</taxon>
        <taxon>Spermatophyta</taxon>
        <taxon>Magnoliopsida</taxon>
        <taxon>eudicotyledons</taxon>
        <taxon>Gunneridae</taxon>
        <taxon>Pentapetalae</taxon>
        <taxon>rosids</taxon>
        <taxon>malvids</taxon>
        <taxon>Malvales</taxon>
        <taxon>Malvaceae</taxon>
        <taxon>Malvoideae</taxon>
        <taxon>Hibiscus</taxon>
    </lineage>
</organism>
<proteinExistence type="predicted"/>
<keyword evidence="2" id="KW-1185">Reference proteome</keyword>
<dbReference type="AlphaFoldDB" id="A0A6A2X8X2"/>
<evidence type="ECO:0000313" key="2">
    <source>
        <dbReference type="Proteomes" id="UP000436088"/>
    </source>
</evidence>
<protein>
    <submittedName>
        <fullName evidence="1">Uncharacterized protein</fullName>
    </submittedName>
</protein>
<evidence type="ECO:0000313" key="1">
    <source>
        <dbReference type="EMBL" id="KAE8671853.1"/>
    </source>
</evidence>
<dbReference type="Gene3D" id="3.40.50.300">
    <property type="entry name" value="P-loop containing nucleotide triphosphate hydrolases"/>
    <property type="match status" value="1"/>
</dbReference>